<proteinExistence type="predicted"/>
<comment type="caution">
    <text evidence="2">The sequence shown here is derived from an EMBL/GenBank/DDBJ whole genome shotgun (WGS) entry which is preliminary data.</text>
</comment>
<feature type="compositionally biased region" description="Basic residues" evidence="1">
    <location>
        <begin position="22"/>
        <end position="38"/>
    </location>
</feature>
<evidence type="ECO:0000256" key="1">
    <source>
        <dbReference type="SAM" id="MobiDB-lite"/>
    </source>
</evidence>
<protein>
    <submittedName>
        <fullName evidence="2">Uncharacterized protein</fullName>
    </submittedName>
</protein>
<dbReference type="Proteomes" id="UP000698028">
    <property type="component" value="Unassembled WGS sequence"/>
</dbReference>
<organism evidence="2 3">
    <name type="scientific">Sphingomicrobium clamense</name>
    <dbReference type="NCBI Taxonomy" id="2851013"/>
    <lineage>
        <taxon>Bacteria</taxon>
        <taxon>Pseudomonadati</taxon>
        <taxon>Pseudomonadota</taxon>
        <taxon>Alphaproteobacteria</taxon>
        <taxon>Sphingomonadales</taxon>
        <taxon>Sphingomonadaceae</taxon>
        <taxon>Sphingomicrobium</taxon>
    </lineage>
</organism>
<gene>
    <name evidence="2" type="ORF">KTQ36_04830</name>
</gene>
<evidence type="ECO:0000313" key="3">
    <source>
        <dbReference type="Proteomes" id="UP000698028"/>
    </source>
</evidence>
<reference evidence="2 3" key="1">
    <citation type="submission" date="2021-07" db="EMBL/GenBank/DDBJ databases">
        <title>The draft genome sequence of Sphingomicrobium sp. B8.</title>
        <authorList>
            <person name="Mu L."/>
        </authorList>
    </citation>
    <scope>NUCLEOTIDE SEQUENCE [LARGE SCALE GENOMIC DNA]</scope>
    <source>
        <strain evidence="2 3">B8</strain>
    </source>
</reference>
<dbReference type="EMBL" id="JAHVAH010000001">
    <property type="protein sequence ID" value="MBW0144617.1"/>
    <property type="molecule type" value="Genomic_DNA"/>
</dbReference>
<keyword evidence="3" id="KW-1185">Reference proteome</keyword>
<dbReference type="RefSeq" id="WP_218632591.1">
    <property type="nucleotide sequence ID" value="NZ_JAHVAH010000001.1"/>
</dbReference>
<evidence type="ECO:0000313" key="2">
    <source>
        <dbReference type="EMBL" id="MBW0144617.1"/>
    </source>
</evidence>
<accession>A0ABS6V4X9</accession>
<name>A0ABS6V4X9_9SPHN</name>
<feature type="region of interest" description="Disordered" evidence="1">
    <location>
        <begin position="21"/>
        <end position="57"/>
    </location>
</feature>
<sequence>MAKKKKKNEILEEAEAAEELKRKKKKKKKKKEKKAKKVRVAELVEDDAPEDEQSKRKEALDKVGELLDHPLVADVVAAGAVAAVAALAENKATQARGTKTGSRTMLKMAGAAAAAAIGKRLKAEYDAMKPEDEDDEG</sequence>